<dbReference type="EMBL" id="BARV01043892">
    <property type="protein sequence ID" value="GAI67047.1"/>
    <property type="molecule type" value="Genomic_DNA"/>
</dbReference>
<evidence type="ECO:0008006" key="2">
    <source>
        <dbReference type="Google" id="ProtNLM"/>
    </source>
</evidence>
<dbReference type="InterPro" id="IPR036523">
    <property type="entry name" value="SurE-like_sf"/>
</dbReference>
<proteinExistence type="predicted"/>
<name>X1QEZ9_9ZZZZ</name>
<reference evidence="1" key="1">
    <citation type="journal article" date="2014" name="Front. Microbiol.">
        <title>High frequency of phylogenetically diverse reductive dehalogenase-homologous genes in deep subseafloor sedimentary metagenomes.</title>
        <authorList>
            <person name="Kawai M."/>
            <person name="Futagami T."/>
            <person name="Toyoda A."/>
            <person name="Takaki Y."/>
            <person name="Nishi S."/>
            <person name="Hori S."/>
            <person name="Arai W."/>
            <person name="Tsubouchi T."/>
            <person name="Morono Y."/>
            <person name="Uchiyama I."/>
            <person name="Ito T."/>
            <person name="Fujiyama A."/>
            <person name="Inagaki F."/>
            <person name="Takami H."/>
        </authorList>
    </citation>
    <scope>NUCLEOTIDE SEQUENCE</scope>
    <source>
        <strain evidence="1">Expedition CK06-06</strain>
    </source>
</reference>
<feature type="non-terminal residue" evidence="1">
    <location>
        <position position="67"/>
    </location>
</feature>
<dbReference type="GO" id="GO:0016787">
    <property type="term" value="F:hydrolase activity"/>
    <property type="evidence" value="ECO:0007669"/>
    <property type="project" value="InterPro"/>
</dbReference>
<gene>
    <name evidence="1" type="ORF">S06H3_65279</name>
</gene>
<evidence type="ECO:0000313" key="1">
    <source>
        <dbReference type="EMBL" id="GAI67047.1"/>
    </source>
</evidence>
<dbReference type="AlphaFoldDB" id="X1QEZ9"/>
<dbReference type="SUPFAM" id="SSF64167">
    <property type="entry name" value="SurE-like"/>
    <property type="match status" value="1"/>
</dbReference>
<accession>X1QEZ9</accession>
<dbReference type="Gene3D" id="3.40.1210.10">
    <property type="entry name" value="Survival protein SurE-like phosphatase/nucleotidase"/>
    <property type="match status" value="1"/>
</dbReference>
<protein>
    <recommendedName>
        <fullName evidence="2">5'-nucleotidase</fullName>
    </recommendedName>
</protein>
<comment type="caution">
    <text evidence="1">The sequence shown here is derived from an EMBL/GenBank/DDBJ whole genome shotgun (WGS) entry which is preliminary data.</text>
</comment>
<sequence>MESAFAPAPKSDINCFLLVSIDNLVDPDYSYAANFTKRVARQIIKNGGLPKGTLLNINIPDVCEKEI</sequence>
<organism evidence="1">
    <name type="scientific">marine sediment metagenome</name>
    <dbReference type="NCBI Taxonomy" id="412755"/>
    <lineage>
        <taxon>unclassified sequences</taxon>
        <taxon>metagenomes</taxon>
        <taxon>ecological metagenomes</taxon>
    </lineage>
</organism>